<feature type="transmembrane region" description="Helical" evidence="1">
    <location>
        <begin position="7"/>
        <end position="26"/>
    </location>
</feature>
<feature type="transmembrane region" description="Helical" evidence="1">
    <location>
        <begin position="68"/>
        <end position="92"/>
    </location>
</feature>
<keyword evidence="1" id="KW-0472">Membrane</keyword>
<evidence type="ECO:0000313" key="2">
    <source>
        <dbReference type="EMBL" id="MET3658086.1"/>
    </source>
</evidence>
<accession>A0ABV2KAK3</accession>
<keyword evidence="1" id="KW-1133">Transmembrane helix</keyword>
<name>A0ABV2KAK3_SPOPS</name>
<keyword evidence="3" id="KW-1185">Reference proteome</keyword>
<evidence type="ECO:0000256" key="1">
    <source>
        <dbReference type="SAM" id="Phobius"/>
    </source>
</evidence>
<reference evidence="2 3" key="1">
    <citation type="submission" date="2024-06" db="EMBL/GenBank/DDBJ databases">
        <title>Sorghum-associated microbial communities from plants grown in Nebraska, USA.</title>
        <authorList>
            <person name="Schachtman D."/>
        </authorList>
    </citation>
    <scope>NUCLEOTIDE SEQUENCE [LARGE SCALE GENOMIC DNA]</scope>
    <source>
        <strain evidence="2 3">1288</strain>
    </source>
</reference>
<evidence type="ECO:0000313" key="3">
    <source>
        <dbReference type="Proteomes" id="UP001549104"/>
    </source>
</evidence>
<dbReference type="EMBL" id="JBEPME010000004">
    <property type="protein sequence ID" value="MET3658086.1"/>
    <property type="molecule type" value="Genomic_DNA"/>
</dbReference>
<dbReference type="Proteomes" id="UP001549104">
    <property type="component" value="Unassembled WGS sequence"/>
</dbReference>
<protein>
    <submittedName>
        <fullName evidence="2">Uncharacterized protein</fullName>
    </submittedName>
</protein>
<dbReference type="RefSeq" id="WP_354313765.1">
    <property type="nucleotide sequence ID" value="NZ_JBEPME010000004.1"/>
</dbReference>
<proteinExistence type="predicted"/>
<organism evidence="2 3">
    <name type="scientific">Sporosarcina psychrophila</name>
    <name type="common">Bacillus psychrophilus</name>
    <dbReference type="NCBI Taxonomy" id="1476"/>
    <lineage>
        <taxon>Bacteria</taxon>
        <taxon>Bacillati</taxon>
        <taxon>Bacillota</taxon>
        <taxon>Bacilli</taxon>
        <taxon>Bacillales</taxon>
        <taxon>Caryophanaceae</taxon>
        <taxon>Sporosarcina</taxon>
    </lineage>
</organism>
<gene>
    <name evidence="2" type="ORF">ABIC55_003183</name>
</gene>
<keyword evidence="1" id="KW-0812">Transmembrane</keyword>
<sequence>MKKIYIALLSLASIVIFLFIMKFFGWTIVVNRTSIDKWLLLIAVFSFPSAIYIISVKKDVNIRAADTLSFFVIIIVTTCCFRAFLLPSYYYAYVESNDILSKPYFISEKRNSQTP</sequence>
<comment type="caution">
    <text evidence="2">The sequence shown here is derived from an EMBL/GenBank/DDBJ whole genome shotgun (WGS) entry which is preliminary data.</text>
</comment>
<feature type="transmembrane region" description="Helical" evidence="1">
    <location>
        <begin position="38"/>
        <end position="56"/>
    </location>
</feature>